<keyword evidence="2" id="KW-1185">Reference proteome</keyword>
<dbReference type="AlphaFoldDB" id="E0NTP5"/>
<dbReference type="RefSeq" id="WP_006949704.1">
    <property type="nucleotide sequence ID" value="NZ_BAJI01000002.1"/>
</dbReference>
<comment type="caution">
    <text evidence="1">The sequence shown here is derived from an EMBL/GenBank/DDBJ whole genome shotgun (WGS) entry which is preliminary data.</text>
</comment>
<protein>
    <recommendedName>
        <fullName evidence="3">DUF2851 domain-containing protein</fullName>
    </recommendedName>
</protein>
<dbReference type="OrthoDB" id="1005072at2"/>
<sequence length="432" mass="49924">MEQLLHYVWKHKLFPLHELFTHNGQAVDVIDTGLHNTDAGPDFFNAKIRIGDTLWVGNVEIHDRPDDWYLHDHEKDTAYDNVVLHVVGETGAPVFTKAGRELPQLVLPIPETIARNYRELIAEDRFPPCHRLIPSLSRLTLHSWMASLQAERLERKTADILQRLSQAGGDWEKTYFVTLARNFGFGINGEAFEQWAWNIPLSAAAHHRDHQQQIEALFMGQAGLLTPESVTEKHREATLTEEYFLQLKTEYAFLTRKFHLSPMSFKLWRFLRLRPQNFPYLRIAQLAALYCKHRTSLRKLLECTDVKALEQLFEIHVSPYWETHYSFGAAGTRQQKRLSAASLRLLLINTAIPTLFAYGRSTAQEALCVRAFDLLDGLQAENNHIVRMWKACGLTVKTAADSQALIQLKREYCEKKDCLRCRIGYEYLKRKA</sequence>
<dbReference type="HOGENOM" id="CLU_044582_0_0_10"/>
<dbReference type="InterPro" id="IPR021272">
    <property type="entry name" value="DUF2851"/>
</dbReference>
<name>E0NTP5_9BACT</name>
<accession>E0NTP5</accession>
<dbReference type="EMBL" id="AEEI01000050">
    <property type="protein sequence ID" value="EFM01428.1"/>
    <property type="molecule type" value="Genomic_DNA"/>
</dbReference>
<evidence type="ECO:0000313" key="1">
    <source>
        <dbReference type="EMBL" id="EFM01428.1"/>
    </source>
</evidence>
<dbReference type="eggNOG" id="ENOG502Z7XW">
    <property type="taxonomic scope" value="Bacteria"/>
</dbReference>
<dbReference type="Proteomes" id="UP000004394">
    <property type="component" value="Unassembled WGS sequence"/>
</dbReference>
<dbReference type="STRING" id="862515.HMPREF0658_1548"/>
<organism evidence="1 2">
    <name type="scientific">Hoylesella marshii DSM 16973 = JCM 13450</name>
    <dbReference type="NCBI Taxonomy" id="862515"/>
    <lineage>
        <taxon>Bacteria</taxon>
        <taxon>Pseudomonadati</taxon>
        <taxon>Bacteroidota</taxon>
        <taxon>Bacteroidia</taxon>
        <taxon>Bacteroidales</taxon>
        <taxon>Prevotellaceae</taxon>
        <taxon>Hoylesella</taxon>
    </lineage>
</organism>
<evidence type="ECO:0000313" key="2">
    <source>
        <dbReference type="Proteomes" id="UP000004394"/>
    </source>
</evidence>
<reference evidence="1" key="1">
    <citation type="submission" date="2010-07" db="EMBL/GenBank/DDBJ databases">
        <authorList>
            <person name="Muzny D."/>
            <person name="Qin X."/>
            <person name="Deng J."/>
            <person name="Jiang H."/>
            <person name="Liu Y."/>
            <person name="Qu J."/>
            <person name="Song X.-Z."/>
            <person name="Zhang L."/>
            <person name="Thornton R."/>
            <person name="Coyle M."/>
            <person name="Francisco L."/>
            <person name="Jackson L."/>
            <person name="Javaid M."/>
            <person name="Korchina V."/>
            <person name="Kovar C."/>
            <person name="Mata R."/>
            <person name="Mathew T."/>
            <person name="Ngo R."/>
            <person name="Nguyen L."/>
            <person name="Nguyen N."/>
            <person name="Okwuonu G."/>
            <person name="Ongeri F."/>
            <person name="Pham C."/>
            <person name="Simmons D."/>
            <person name="Wilczek-Boney K."/>
            <person name="Hale W."/>
            <person name="Jakkamsetti A."/>
            <person name="Pham P."/>
            <person name="Ruth R."/>
            <person name="San Lucas F."/>
            <person name="Warren J."/>
            <person name="Zhang J."/>
            <person name="Zhao Z."/>
            <person name="Zhou C."/>
            <person name="Zhu D."/>
            <person name="Lee S."/>
            <person name="Bess C."/>
            <person name="Blankenburg K."/>
            <person name="Forbes L."/>
            <person name="Fu Q."/>
            <person name="Gubbala S."/>
            <person name="Hirani K."/>
            <person name="Jayaseelan J.C."/>
            <person name="Lara F."/>
            <person name="Munidasa M."/>
            <person name="Palculict T."/>
            <person name="Patil S."/>
            <person name="Pu L.-L."/>
            <person name="Saada N."/>
            <person name="Tang L."/>
            <person name="Weissenberger G."/>
            <person name="Zhu Y."/>
            <person name="Hemphill L."/>
            <person name="Shang Y."/>
            <person name="Youmans B."/>
            <person name="Ayvaz T."/>
            <person name="Ross M."/>
            <person name="Santibanez J."/>
            <person name="Aqrawi P."/>
            <person name="Gross S."/>
            <person name="Joshi V."/>
            <person name="Fowler G."/>
            <person name="Nazareth L."/>
            <person name="Reid J."/>
            <person name="Worley K."/>
            <person name="Petrosino J."/>
            <person name="Highlander S."/>
            <person name="Gibbs R."/>
        </authorList>
    </citation>
    <scope>NUCLEOTIDE SEQUENCE [LARGE SCALE GENOMIC DNA]</scope>
    <source>
        <strain evidence="1">DSM 16973</strain>
    </source>
</reference>
<dbReference type="BioCyc" id="PMAR862515-HMP:GMOO-1572-MONOMER"/>
<evidence type="ECO:0008006" key="3">
    <source>
        <dbReference type="Google" id="ProtNLM"/>
    </source>
</evidence>
<gene>
    <name evidence="1" type="ORF">HMPREF0658_1548</name>
</gene>
<dbReference type="Pfam" id="PF11013">
    <property type="entry name" value="DUF2851"/>
    <property type="match status" value="1"/>
</dbReference>
<proteinExistence type="predicted"/>